<dbReference type="GO" id="GO:0005975">
    <property type="term" value="P:carbohydrate metabolic process"/>
    <property type="evidence" value="ECO:0007669"/>
    <property type="project" value="InterPro"/>
</dbReference>
<reference evidence="3 4" key="1">
    <citation type="submission" date="2016-10" db="EMBL/GenBank/DDBJ databases">
        <authorList>
            <person name="de Groot N.N."/>
        </authorList>
    </citation>
    <scope>NUCLEOTIDE SEQUENCE [LARGE SCALE GENOMIC DNA]</scope>
    <source>
        <strain evidence="3 4">DSM 21800</strain>
    </source>
</reference>
<dbReference type="STRING" id="630515.SAMN04489812_1158"/>
<name>A0A1H1Q6Q8_9ACTN</name>
<dbReference type="EMBL" id="LT629772">
    <property type="protein sequence ID" value="SDS19080.1"/>
    <property type="molecule type" value="Genomic_DNA"/>
</dbReference>
<dbReference type="Proteomes" id="UP000199103">
    <property type="component" value="Chromosome I"/>
</dbReference>
<protein>
    <submittedName>
        <fullName evidence="3">Beta-L-arabinofuranosidase, GH127</fullName>
    </submittedName>
</protein>
<keyword evidence="4" id="KW-1185">Reference proteome</keyword>
<dbReference type="PANTHER" id="PTHR31151">
    <property type="entry name" value="PROLINE-TRNA LIGASE (DUF1680)"/>
    <property type="match status" value="1"/>
</dbReference>
<dbReference type="RefSeq" id="WP_091521245.1">
    <property type="nucleotide sequence ID" value="NZ_LT629772.1"/>
</dbReference>
<evidence type="ECO:0000313" key="4">
    <source>
        <dbReference type="Proteomes" id="UP000199103"/>
    </source>
</evidence>
<dbReference type="InterPro" id="IPR049046">
    <property type="entry name" value="Beta-AFase-like_GH127_middle"/>
</dbReference>
<feature type="domain" description="Non-reducing end beta-L-arabinofuranosidase-like GH127 catalytic" evidence="1">
    <location>
        <begin position="64"/>
        <end position="369"/>
    </location>
</feature>
<sequence>MTSSNRPRQAELPLGAIRPEGWLHDQLRLQADGLTGRLPEVWPDVGPDSGWLGGTGESWERGPYYLDGLLPLAYVLDDQDLIDQVRPWVEWMIGSQRADGWFGPAGNDDWWPRMVACKVLCQHHDATGDDRVPELLSRYFRYQLDNLVQRPLSGWGRVRGADNVLSVLWLHRLTGDDWLLELADLLLAQTEDWGRYLTEDLVTGRALFFDHRTHGVNVAMGLKTEAVRFLRTGDDLARQRTRDGLAALERWHGLAHGCFSGDEFLGGREPTAGVETCLVVELMYTYQQLARIFGDGEWADRLETIAYNLLPASCDPRMLAHQYHQQANQVRVSVGSRPWTYSSDDANLFGLEPHFGCCTANLHQGWPKLVRTLWMHTLDTDGAPDGLTAVSYAACSIRVTITGAEVRLRVRGDYPFDSVITIEVECDRPASFPIRLRIPGWCNDPRVTVAGEVEQAEIVDDHLVITRQWAGGETIQLELPTKPQLERREKQAVAVRYGPLIMVAGVAENWIPVPGAPGFGEWEVHPRSSWNHGIVADDHENWVIDKRPISAVPFAAEDAPIRIRVPGARIPGWGLDGEQAAPLPEGPVLGSPVGHEVTLTPYGSARLRVTELPTVAAPHPGA</sequence>
<evidence type="ECO:0000259" key="2">
    <source>
        <dbReference type="Pfam" id="PF20736"/>
    </source>
</evidence>
<dbReference type="Pfam" id="PF07944">
    <property type="entry name" value="Beta-AFase-like_GH127_cat"/>
    <property type="match status" value="1"/>
</dbReference>
<accession>A0A1H1Q6Q8</accession>
<dbReference type="Pfam" id="PF20736">
    <property type="entry name" value="Glyco_hydro127M"/>
    <property type="match status" value="1"/>
</dbReference>
<evidence type="ECO:0000313" key="3">
    <source>
        <dbReference type="EMBL" id="SDS19080.1"/>
    </source>
</evidence>
<dbReference type="OrthoDB" id="9757939at2"/>
<dbReference type="InterPro" id="IPR008928">
    <property type="entry name" value="6-hairpin_glycosidase_sf"/>
</dbReference>
<dbReference type="SUPFAM" id="SSF48208">
    <property type="entry name" value="Six-hairpin glycosidases"/>
    <property type="match status" value="1"/>
</dbReference>
<feature type="domain" description="Non-reducing end beta-L-arabinofuranosidase-like GH127 middle" evidence="2">
    <location>
        <begin position="392"/>
        <end position="480"/>
    </location>
</feature>
<organism evidence="3 4">
    <name type="scientific">Microlunatus soli</name>
    <dbReference type="NCBI Taxonomy" id="630515"/>
    <lineage>
        <taxon>Bacteria</taxon>
        <taxon>Bacillati</taxon>
        <taxon>Actinomycetota</taxon>
        <taxon>Actinomycetes</taxon>
        <taxon>Propionibacteriales</taxon>
        <taxon>Propionibacteriaceae</taxon>
        <taxon>Microlunatus</taxon>
    </lineage>
</organism>
<dbReference type="AlphaFoldDB" id="A0A1H1Q6Q8"/>
<gene>
    <name evidence="3" type="ORF">SAMN04489812_1158</name>
</gene>
<evidence type="ECO:0000259" key="1">
    <source>
        <dbReference type="Pfam" id="PF07944"/>
    </source>
</evidence>
<proteinExistence type="predicted"/>
<dbReference type="InterPro" id="IPR012878">
    <property type="entry name" value="Beta-AFase-like_GH127_cat"/>
</dbReference>
<dbReference type="PANTHER" id="PTHR31151:SF0">
    <property type="entry name" value="PROLINE-TRNA LIGASE (DUF1680)"/>
    <property type="match status" value="1"/>
</dbReference>